<evidence type="ECO:0000256" key="6">
    <source>
        <dbReference type="RuleBase" id="RU366074"/>
    </source>
</evidence>
<protein>
    <recommendedName>
        <fullName evidence="3 6">3-oxoacyl-[acyl-carrier-protein] reductase</fullName>
        <ecNumber evidence="3 6">1.1.1.100</ecNumber>
    </recommendedName>
</protein>
<keyword evidence="4 6" id="KW-0560">Oxidoreductase</keyword>
<dbReference type="NCBIfam" id="TIGR01830">
    <property type="entry name" value="3oxo_ACP_reduc"/>
    <property type="match status" value="1"/>
</dbReference>
<comment type="caution">
    <text evidence="8">The sequence shown here is derived from an EMBL/GenBank/DDBJ whole genome shotgun (WGS) entry which is preliminary data.</text>
</comment>
<name>A0ABU7KBM0_9ACTN</name>
<dbReference type="InterPro" id="IPR057326">
    <property type="entry name" value="KR_dom"/>
</dbReference>
<dbReference type="Proteomes" id="UP001356095">
    <property type="component" value="Unassembled WGS sequence"/>
</dbReference>
<reference evidence="8 9" key="1">
    <citation type="submission" date="2023-08" db="EMBL/GenBank/DDBJ databases">
        <authorList>
            <person name="Girao M."/>
            <person name="Carvalho M.F."/>
        </authorList>
    </citation>
    <scope>NUCLEOTIDE SEQUENCE [LARGE SCALE GENOMIC DNA]</scope>
    <source>
        <strain evidence="8 9">CT-R113</strain>
    </source>
</reference>
<keyword evidence="6" id="KW-0444">Lipid biosynthesis</keyword>
<dbReference type="Pfam" id="PF13561">
    <property type="entry name" value="adh_short_C2"/>
    <property type="match status" value="1"/>
</dbReference>
<dbReference type="EMBL" id="JAUZMY010000019">
    <property type="protein sequence ID" value="MEE2039314.1"/>
    <property type="molecule type" value="Genomic_DNA"/>
</dbReference>
<feature type="domain" description="Ketoreductase" evidence="7">
    <location>
        <begin position="5"/>
        <end position="190"/>
    </location>
</feature>
<dbReference type="GO" id="GO:0004316">
    <property type="term" value="F:3-oxoacyl-[acyl-carrier-protein] reductase (NADPH) activity"/>
    <property type="evidence" value="ECO:0007669"/>
    <property type="project" value="UniProtKB-EC"/>
</dbReference>
<dbReference type="InterPro" id="IPR050259">
    <property type="entry name" value="SDR"/>
</dbReference>
<evidence type="ECO:0000256" key="1">
    <source>
        <dbReference type="ARBA" id="ARBA00005194"/>
    </source>
</evidence>
<dbReference type="PROSITE" id="PS00061">
    <property type="entry name" value="ADH_SHORT"/>
    <property type="match status" value="1"/>
</dbReference>
<dbReference type="Gene3D" id="3.40.50.720">
    <property type="entry name" value="NAD(P)-binding Rossmann-like Domain"/>
    <property type="match status" value="1"/>
</dbReference>
<comment type="pathway">
    <text evidence="1 6">Lipid metabolism; fatty acid biosynthesis.</text>
</comment>
<dbReference type="InterPro" id="IPR036291">
    <property type="entry name" value="NAD(P)-bd_dom_sf"/>
</dbReference>
<keyword evidence="6" id="KW-0275">Fatty acid biosynthesis</keyword>
<comment type="catalytic activity">
    <reaction evidence="5 6">
        <text>a (3R)-hydroxyacyl-[ACP] + NADP(+) = a 3-oxoacyl-[ACP] + NADPH + H(+)</text>
        <dbReference type="Rhea" id="RHEA:17397"/>
        <dbReference type="Rhea" id="RHEA-COMP:9916"/>
        <dbReference type="Rhea" id="RHEA-COMP:9945"/>
        <dbReference type="ChEBI" id="CHEBI:15378"/>
        <dbReference type="ChEBI" id="CHEBI:57783"/>
        <dbReference type="ChEBI" id="CHEBI:58349"/>
        <dbReference type="ChEBI" id="CHEBI:78776"/>
        <dbReference type="ChEBI" id="CHEBI:78827"/>
        <dbReference type="EC" id="1.1.1.100"/>
    </reaction>
</comment>
<gene>
    <name evidence="8" type="primary">fabG</name>
    <name evidence="8" type="ORF">Q8791_19025</name>
</gene>
<evidence type="ECO:0000256" key="2">
    <source>
        <dbReference type="ARBA" id="ARBA00006484"/>
    </source>
</evidence>
<evidence type="ECO:0000313" key="9">
    <source>
        <dbReference type="Proteomes" id="UP001356095"/>
    </source>
</evidence>
<proteinExistence type="inferred from homology"/>
<dbReference type="RefSeq" id="WP_330093092.1">
    <property type="nucleotide sequence ID" value="NZ_JAUZMY010000019.1"/>
</dbReference>
<dbReference type="PRINTS" id="PR00081">
    <property type="entry name" value="GDHRDH"/>
</dbReference>
<dbReference type="InterPro" id="IPR020904">
    <property type="entry name" value="Sc_DH/Rdtase_CS"/>
</dbReference>
<evidence type="ECO:0000259" key="7">
    <source>
        <dbReference type="SMART" id="SM00822"/>
    </source>
</evidence>
<dbReference type="SUPFAM" id="SSF51735">
    <property type="entry name" value="NAD(P)-binding Rossmann-fold domains"/>
    <property type="match status" value="1"/>
</dbReference>
<keyword evidence="6" id="KW-0443">Lipid metabolism</keyword>
<comment type="similarity">
    <text evidence="2 6">Belongs to the short-chain dehydrogenases/reductases (SDR) family.</text>
</comment>
<evidence type="ECO:0000313" key="8">
    <source>
        <dbReference type="EMBL" id="MEE2039314.1"/>
    </source>
</evidence>
<accession>A0ABU7KBM0</accession>
<keyword evidence="6" id="KW-0276">Fatty acid metabolism</keyword>
<dbReference type="SMART" id="SM00822">
    <property type="entry name" value="PKS_KR"/>
    <property type="match status" value="1"/>
</dbReference>
<comment type="subunit">
    <text evidence="6">Homotetramer.</text>
</comment>
<dbReference type="EC" id="1.1.1.100" evidence="3 6"/>
<evidence type="ECO:0000256" key="5">
    <source>
        <dbReference type="ARBA" id="ARBA00048508"/>
    </source>
</evidence>
<dbReference type="InterPro" id="IPR002347">
    <property type="entry name" value="SDR_fam"/>
</dbReference>
<keyword evidence="6" id="KW-0521">NADP</keyword>
<sequence>MTDRPVAIVTGGSRGIGRAVALRLANDGYDIAFCYHSAGDAAASTAEKIRATGAACYSAACDVADLEAVQRFVADAKAALGDPELLVNSAGILRDAPVAMMDAAAWSAVIDTNLTGTFNLCRSTVFDFIKNRRGCVVNISSVMGVYGNAGQGNYSAAKAGINGLSKAMAKEVARYGIRVNAVAPGFIETDMTRGLSEKVRASALAKVPLRRLGSAEDVADLVSFLASDRASYITGQIVQVDGGVVI</sequence>
<dbReference type="NCBIfam" id="NF009466">
    <property type="entry name" value="PRK12826.1-2"/>
    <property type="match status" value="1"/>
</dbReference>
<dbReference type="PANTHER" id="PTHR42879:SF2">
    <property type="entry name" value="3-OXOACYL-[ACYL-CARRIER-PROTEIN] REDUCTASE FABG"/>
    <property type="match status" value="1"/>
</dbReference>
<comment type="function">
    <text evidence="6">Catalyzes the NADPH-dependent reduction of beta-ketoacyl-ACP substrates to beta-hydroxyacyl-ACP products, the first reductive step in the elongation cycle of fatty acid biosynthesis.</text>
</comment>
<dbReference type="PANTHER" id="PTHR42879">
    <property type="entry name" value="3-OXOACYL-(ACYL-CARRIER-PROTEIN) REDUCTASE"/>
    <property type="match status" value="1"/>
</dbReference>
<dbReference type="PRINTS" id="PR00080">
    <property type="entry name" value="SDRFAMILY"/>
</dbReference>
<evidence type="ECO:0000256" key="3">
    <source>
        <dbReference type="ARBA" id="ARBA00012948"/>
    </source>
</evidence>
<organism evidence="8 9">
    <name type="scientific">Nocardiopsis codii</name>
    <dbReference type="NCBI Taxonomy" id="3065942"/>
    <lineage>
        <taxon>Bacteria</taxon>
        <taxon>Bacillati</taxon>
        <taxon>Actinomycetota</taxon>
        <taxon>Actinomycetes</taxon>
        <taxon>Streptosporangiales</taxon>
        <taxon>Nocardiopsidaceae</taxon>
        <taxon>Nocardiopsis</taxon>
    </lineage>
</organism>
<dbReference type="InterPro" id="IPR011284">
    <property type="entry name" value="3oxo_ACP_reduc"/>
</dbReference>
<keyword evidence="9" id="KW-1185">Reference proteome</keyword>
<evidence type="ECO:0000256" key="4">
    <source>
        <dbReference type="ARBA" id="ARBA00023002"/>
    </source>
</evidence>